<dbReference type="Proteomes" id="UP000261187">
    <property type="component" value="Unassembled WGS sequence"/>
</dbReference>
<dbReference type="InterPro" id="IPR014948">
    <property type="entry name" value="BrxA"/>
</dbReference>
<dbReference type="Gene3D" id="1.10.3540.10">
    <property type="entry name" value="uncharacterized protein from magnetospirillum magneticum domain"/>
    <property type="match status" value="1"/>
</dbReference>
<dbReference type="EMBL" id="QSSA01000029">
    <property type="protein sequence ID" value="RGL57299.1"/>
    <property type="molecule type" value="Genomic_DNA"/>
</dbReference>
<name>A0AA92SWY9_9BACT</name>
<comment type="caution">
    <text evidence="1">The sequence shown here is derived from an EMBL/GenBank/DDBJ whole genome shotgun (WGS) entry which is preliminary data.</text>
</comment>
<dbReference type="InterPro" id="IPR023137">
    <property type="entry name" value="BrxA_sf"/>
</dbReference>
<protein>
    <submittedName>
        <fullName evidence="1">DUF1819 family protein</fullName>
    </submittedName>
</protein>
<gene>
    <name evidence="1" type="ORF">DXC61_12055</name>
</gene>
<evidence type="ECO:0000313" key="1">
    <source>
        <dbReference type="EMBL" id="RGL57299.1"/>
    </source>
</evidence>
<sequence length="255" mass="29668">MTRNTKYTIALAKGCGLIEETLTLLSVCDEHTTRESLAQCVHEQNLLSRCSDMRSMDIVKLVFYPRFMKHEPHVMLWLGAIRKKGLLLSQFKQLLMLYCARENAVMYDFIVNELNVLRVNQTQKLERDRITMFIKGIVDEGKAKWGESIQKRQASYIKAVLVDFGFVARNGDILPYEISNFVLLYLMHELHFAGLSDMAIWNHEDWQLFGLDKYTLRDRIMDMNIKGGYIAQCSGELLTISWNYQTMEEFIDATL</sequence>
<proteinExistence type="predicted"/>
<organism evidence="1 2">
    <name type="scientific">Segatella copri</name>
    <dbReference type="NCBI Taxonomy" id="165179"/>
    <lineage>
        <taxon>Bacteria</taxon>
        <taxon>Pseudomonadati</taxon>
        <taxon>Bacteroidota</taxon>
        <taxon>Bacteroidia</taxon>
        <taxon>Bacteroidales</taxon>
        <taxon>Prevotellaceae</taxon>
        <taxon>Segatella</taxon>
    </lineage>
</organism>
<dbReference type="AlphaFoldDB" id="A0AA92SWY9"/>
<dbReference type="RefSeq" id="WP_117695284.1">
    <property type="nucleotide sequence ID" value="NZ_DAWCWE010000062.1"/>
</dbReference>
<accession>A0AA92SWY9</accession>
<reference evidence="1 2" key="1">
    <citation type="submission" date="2018-08" db="EMBL/GenBank/DDBJ databases">
        <title>A genome reference for cultivated species of the human gut microbiota.</title>
        <authorList>
            <person name="Zou Y."/>
            <person name="Xue W."/>
            <person name="Luo G."/>
        </authorList>
    </citation>
    <scope>NUCLEOTIDE SEQUENCE [LARGE SCALE GENOMIC DNA]</scope>
    <source>
        <strain evidence="1 2">TF06-40</strain>
    </source>
</reference>
<evidence type="ECO:0000313" key="2">
    <source>
        <dbReference type="Proteomes" id="UP000261187"/>
    </source>
</evidence>
<dbReference type="Pfam" id="PF08849">
    <property type="entry name" value="BrxA"/>
    <property type="match status" value="1"/>
</dbReference>